<dbReference type="PROSITE" id="PS00143">
    <property type="entry name" value="INSULINASE"/>
    <property type="match status" value="1"/>
</dbReference>
<sequence length="455" mass="50928">MKFQNILMGLLFFVLGMSGTVSAQEAKDITLENGMKIIVREDTRSPVVVHMVWYKAGSMDETSGTTGVAHVLEHMMFKGTKKYGQGEFSRMVASLGGRDNAFTGRDYTAYFQQIQNSQLERMMELEADRMQSLLLTTEEFGKEIKVVMEERRLRTEDQPASLLDEAVYAAAFVAHPYHWPIIGWMNDLENMTAADAKNWYERWYAPNNATMVVVGDVRAADVFALAKKHFGNIPAREVIPSRPQTEPKQQGIRRVTVKAPAENPMVVLAFKVPSLRDIENDRDVYALDVLSAILDGYDNARLSARLVRKDKVASSVAAGYATPSRGPALFTLAAVPLGRTETPELEKRLRAEVARIAREGVSQAELERVKMQIISSQIYKRDSLFGQALEIGVLEMTGIGYRQMDRVIEKLKEVTSDDVQSVASRYFGDDTLTVGTLVPLPLDHNKKPPQAPLRH</sequence>
<evidence type="ECO:0000259" key="5">
    <source>
        <dbReference type="Pfam" id="PF00675"/>
    </source>
</evidence>
<evidence type="ECO:0000256" key="3">
    <source>
        <dbReference type="RuleBase" id="RU004447"/>
    </source>
</evidence>
<dbReference type="InterPro" id="IPR001431">
    <property type="entry name" value="Pept_M16_Zn_BS"/>
</dbReference>
<dbReference type="EMBL" id="CP098242">
    <property type="protein sequence ID" value="WAW09252.1"/>
    <property type="molecule type" value="Genomic_DNA"/>
</dbReference>
<dbReference type="InterPro" id="IPR011249">
    <property type="entry name" value="Metalloenz_LuxS/M16"/>
</dbReference>
<dbReference type="GO" id="GO:0046872">
    <property type="term" value="F:metal ion binding"/>
    <property type="evidence" value="ECO:0007669"/>
    <property type="project" value="InterPro"/>
</dbReference>
<keyword evidence="8" id="KW-1185">Reference proteome</keyword>
<dbReference type="AlphaFoldDB" id="A0A9E9P1V2"/>
<comment type="similarity">
    <text evidence="2 3">Belongs to the peptidase M16 family.</text>
</comment>
<gene>
    <name evidence="7" type="ORF">NB640_08200</name>
</gene>
<feature type="domain" description="Peptidase M16 N-terminal" evidence="5">
    <location>
        <begin position="37"/>
        <end position="181"/>
    </location>
</feature>
<feature type="chain" id="PRO_5038935980" evidence="4">
    <location>
        <begin position="24"/>
        <end position="455"/>
    </location>
</feature>
<dbReference type="Pfam" id="PF00675">
    <property type="entry name" value="Peptidase_M16"/>
    <property type="match status" value="1"/>
</dbReference>
<dbReference type="KEGG" id="ovb:NB640_08200"/>
<evidence type="ECO:0000256" key="1">
    <source>
        <dbReference type="ARBA" id="ARBA00001947"/>
    </source>
</evidence>
<protein>
    <submittedName>
        <fullName evidence="7">Insulinase family protein</fullName>
    </submittedName>
</protein>
<dbReference type="Proteomes" id="UP001156215">
    <property type="component" value="Chromosome"/>
</dbReference>
<dbReference type="RefSeq" id="WP_269308247.1">
    <property type="nucleotide sequence ID" value="NZ_CP098242.1"/>
</dbReference>
<evidence type="ECO:0000313" key="7">
    <source>
        <dbReference type="EMBL" id="WAW09252.1"/>
    </source>
</evidence>
<name>A0A9E9P1V2_9BURK</name>
<dbReference type="InterPro" id="IPR050361">
    <property type="entry name" value="MPP/UQCRC_Complex"/>
</dbReference>
<feature type="domain" description="Peptidase M16 C-terminal" evidence="6">
    <location>
        <begin position="190"/>
        <end position="372"/>
    </location>
</feature>
<comment type="cofactor">
    <cofactor evidence="1">
        <name>Zn(2+)</name>
        <dbReference type="ChEBI" id="CHEBI:29105"/>
    </cofactor>
</comment>
<dbReference type="PANTHER" id="PTHR11851:SF49">
    <property type="entry name" value="MITOCHONDRIAL-PROCESSING PEPTIDASE SUBUNIT ALPHA"/>
    <property type="match status" value="1"/>
</dbReference>
<evidence type="ECO:0000256" key="4">
    <source>
        <dbReference type="SAM" id="SignalP"/>
    </source>
</evidence>
<dbReference type="InterPro" id="IPR007863">
    <property type="entry name" value="Peptidase_M16_C"/>
</dbReference>
<accession>A0A9E9P1V2</accession>
<dbReference type="InterPro" id="IPR011765">
    <property type="entry name" value="Pept_M16_N"/>
</dbReference>
<dbReference type="PANTHER" id="PTHR11851">
    <property type="entry name" value="METALLOPROTEASE"/>
    <property type="match status" value="1"/>
</dbReference>
<dbReference type="SUPFAM" id="SSF63411">
    <property type="entry name" value="LuxS/MPP-like metallohydrolase"/>
    <property type="match status" value="2"/>
</dbReference>
<organism evidence="7 8">
    <name type="scientific">Oxalobacter vibrioformis</name>
    <dbReference type="NCBI Taxonomy" id="933080"/>
    <lineage>
        <taxon>Bacteria</taxon>
        <taxon>Pseudomonadati</taxon>
        <taxon>Pseudomonadota</taxon>
        <taxon>Betaproteobacteria</taxon>
        <taxon>Burkholderiales</taxon>
        <taxon>Oxalobacteraceae</taxon>
        <taxon>Oxalobacter</taxon>
    </lineage>
</organism>
<dbReference type="Pfam" id="PF05193">
    <property type="entry name" value="Peptidase_M16_C"/>
    <property type="match status" value="1"/>
</dbReference>
<dbReference type="Gene3D" id="3.30.830.10">
    <property type="entry name" value="Metalloenzyme, LuxS/M16 peptidase-like"/>
    <property type="match status" value="2"/>
</dbReference>
<dbReference type="GO" id="GO:0004222">
    <property type="term" value="F:metalloendopeptidase activity"/>
    <property type="evidence" value="ECO:0007669"/>
    <property type="project" value="InterPro"/>
</dbReference>
<reference evidence="7" key="1">
    <citation type="journal article" date="2022" name="Front. Microbiol.">
        <title>New perspectives on an old grouping: The genomic and phenotypic variability of Oxalobacter formigenes and the implications for calcium oxalate stone prevention.</title>
        <authorList>
            <person name="Chmiel J.A."/>
            <person name="Carr C."/>
            <person name="Stuivenberg G.A."/>
            <person name="Venema R."/>
            <person name="Chanyi R.M."/>
            <person name="Al K.F."/>
            <person name="Giguere D."/>
            <person name="Say H."/>
            <person name="Akouris P.P."/>
            <person name="Dominguez Romero S.A."/>
            <person name="Kwong A."/>
            <person name="Tai V."/>
            <person name="Koval S.F."/>
            <person name="Razvi H."/>
            <person name="Bjazevic J."/>
            <person name="Burton J.P."/>
        </authorList>
    </citation>
    <scope>NUCLEOTIDE SEQUENCE</scope>
    <source>
        <strain evidence="7">WoOx3</strain>
    </source>
</reference>
<proteinExistence type="inferred from homology"/>
<feature type="signal peptide" evidence="4">
    <location>
        <begin position="1"/>
        <end position="23"/>
    </location>
</feature>
<evidence type="ECO:0000259" key="6">
    <source>
        <dbReference type="Pfam" id="PF05193"/>
    </source>
</evidence>
<evidence type="ECO:0000256" key="2">
    <source>
        <dbReference type="ARBA" id="ARBA00007261"/>
    </source>
</evidence>
<keyword evidence="4" id="KW-0732">Signal</keyword>
<evidence type="ECO:0000313" key="8">
    <source>
        <dbReference type="Proteomes" id="UP001156215"/>
    </source>
</evidence>
<dbReference type="GO" id="GO:0006508">
    <property type="term" value="P:proteolysis"/>
    <property type="evidence" value="ECO:0007669"/>
    <property type="project" value="InterPro"/>
</dbReference>